<name>A0ABZ1CCR3_9BACT</name>
<keyword evidence="2" id="KW-1185">Reference proteome</keyword>
<dbReference type="GO" id="GO:0047407">
    <property type="term" value="F:ADP-ribosyl-[dinitrogen reductase] hydrolase activity"/>
    <property type="evidence" value="ECO:0007669"/>
    <property type="project" value="UniProtKB-EC"/>
</dbReference>
<dbReference type="Proteomes" id="UP000738431">
    <property type="component" value="Chromosome"/>
</dbReference>
<accession>A0ABZ1CCR3</accession>
<dbReference type="Gene3D" id="1.10.4080.10">
    <property type="entry name" value="ADP-ribosylation/Crystallin J1"/>
    <property type="match status" value="1"/>
</dbReference>
<dbReference type="EMBL" id="CP139781">
    <property type="protein sequence ID" value="WRQ89221.1"/>
    <property type="molecule type" value="Genomic_DNA"/>
</dbReference>
<dbReference type="PANTHER" id="PTHR16222:SF12">
    <property type="entry name" value="ADP-RIBOSYLGLYCOHYDROLASE-RELATED"/>
    <property type="match status" value="1"/>
</dbReference>
<reference evidence="1 2" key="1">
    <citation type="submission" date="2021-08" db="EMBL/GenBank/DDBJ databases">
        <authorList>
            <person name="Zhang D."/>
            <person name="Zhang A."/>
            <person name="Wang L."/>
        </authorList>
    </citation>
    <scope>NUCLEOTIDE SEQUENCE [LARGE SCALE GENOMIC DNA]</scope>
    <source>
        <strain evidence="1 2">WL0086</strain>
    </source>
</reference>
<dbReference type="InterPro" id="IPR013479">
    <property type="entry name" value="ADP-ribosyl_diN_reduct_hydro"/>
</dbReference>
<dbReference type="InterPro" id="IPR036705">
    <property type="entry name" value="Ribosyl_crysJ1_sf"/>
</dbReference>
<evidence type="ECO:0000313" key="1">
    <source>
        <dbReference type="EMBL" id="WRQ89221.1"/>
    </source>
</evidence>
<protein>
    <submittedName>
        <fullName evidence="1">ADP-ribosyl-[dinitrogen reductase] hydrolase</fullName>
        <ecNumber evidence="1">3.2.2.24</ecNumber>
    </submittedName>
</protein>
<dbReference type="SUPFAM" id="SSF101478">
    <property type="entry name" value="ADP-ribosylglycohydrolase"/>
    <property type="match status" value="1"/>
</dbReference>
<keyword evidence="1" id="KW-0378">Hydrolase</keyword>
<dbReference type="InterPro" id="IPR050792">
    <property type="entry name" value="ADP-ribosylglycohydrolase"/>
</dbReference>
<dbReference type="NCBIfam" id="TIGR02662">
    <property type="entry name" value="dinitro_DRAG"/>
    <property type="match status" value="1"/>
</dbReference>
<sequence length="301" mass="32467">MTSPDTPLSSRSLGAYLGLAVGDALGATVEFMTAHEIAGTYGVHRQMVGGGWLRLRPGRVTDDTEMAIALGRALLKGPWDLHHVAEAWVDWMRSKPIDIGNTCRRGLRRYTMDGTLMSPPAEEDGGNGAAMRHLPLAIATLGDDDLWCERAVAQAHVTHNHRYSDAATVALGRMTQALLRGEGMAGARRIADALVAAHRVFRFEPWPGNTSGYVVDTMQTVCDAFFHTSDFESCVVRAVNRGGDADTAGALAGQLAGAHHGVEAIPARWLRKLDREVQREIRAQAIALLELAPQVTAARST</sequence>
<proteinExistence type="predicted"/>
<dbReference type="EC" id="3.2.2.24" evidence="1"/>
<gene>
    <name evidence="1" type="primary">draG</name>
    <name evidence="1" type="ORF">K1X11_007360</name>
</gene>
<dbReference type="RefSeq" id="WP_221031088.1">
    <property type="nucleotide sequence ID" value="NZ_CP139781.1"/>
</dbReference>
<dbReference type="PANTHER" id="PTHR16222">
    <property type="entry name" value="ADP-RIBOSYLGLYCOHYDROLASE"/>
    <property type="match status" value="1"/>
</dbReference>
<keyword evidence="1" id="KW-0326">Glycosidase</keyword>
<reference evidence="1 2" key="2">
    <citation type="submission" date="2023-12" db="EMBL/GenBank/DDBJ databases">
        <title>Description of an unclassified Opitutus bacterium of Verrucomicrobiota.</title>
        <authorList>
            <person name="Zhang D.-F."/>
        </authorList>
    </citation>
    <scope>NUCLEOTIDE SEQUENCE [LARGE SCALE GENOMIC DNA]</scope>
    <source>
        <strain evidence="1 2">WL0086</strain>
    </source>
</reference>
<organism evidence="1 2">
    <name type="scientific">Actomonas aquatica</name>
    <dbReference type="NCBI Taxonomy" id="2866162"/>
    <lineage>
        <taxon>Bacteria</taxon>
        <taxon>Pseudomonadati</taxon>
        <taxon>Verrucomicrobiota</taxon>
        <taxon>Opitutia</taxon>
        <taxon>Opitutales</taxon>
        <taxon>Opitutaceae</taxon>
        <taxon>Actomonas</taxon>
    </lineage>
</organism>
<dbReference type="Pfam" id="PF03747">
    <property type="entry name" value="ADP_ribosyl_GH"/>
    <property type="match status" value="1"/>
</dbReference>
<dbReference type="InterPro" id="IPR005502">
    <property type="entry name" value="Ribosyl_crysJ1"/>
</dbReference>
<evidence type="ECO:0000313" key="2">
    <source>
        <dbReference type="Proteomes" id="UP000738431"/>
    </source>
</evidence>